<accession>A0AAV2PTT0</accession>
<feature type="domain" description="Chitin-binding type-2" evidence="2">
    <location>
        <begin position="139"/>
        <end position="202"/>
    </location>
</feature>
<dbReference type="InterPro" id="IPR002557">
    <property type="entry name" value="Chitin-bd_dom"/>
</dbReference>
<organism evidence="3 4">
    <name type="scientific">Meganyctiphanes norvegica</name>
    <name type="common">Northern krill</name>
    <name type="synonym">Thysanopoda norvegica</name>
    <dbReference type="NCBI Taxonomy" id="48144"/>
    <lineage>
        <taxon>Eukaryota</taxon>
        <taxon>Metazoa</taxon>
        <taxon>Ecdysozoa</taxon>
        <taxon>Arthropoda</taxon>
        <taxon>Crustacea</taxon>
        <taxon>Multicrustacea</taxon>
        <taxon>Malacostraca</taxon>
        <taxon>Eumalacostraca</taxon>
        <taxon>Eucarida</taxon>
        <taxon>Euphausiacea</taxon>
        <taxon>Euphausiidae</taxon>
        <taxon>Meganyctiphanes</taxon>
    </lineage>
</organism>
<name>A0AAV2PTT0_MEGNR</name>
<dbReference type="GO" id="GO:0008061">
    <property type="term" value="F:chitin binding"/>
    <property type="evidence" value="ECO:0007669"/>
    <property type="project" value="InterPro"/>
</dbReference>
<comment type="caution">
    <text evidence="3">The sequence shown here is derived from an EMBL/GenBank/DDBJ whole genome shotgun (WGS) entry which is preliminary data.</text>
</comment>
<dbReference type="SMART" id="SM00494">
    <property type="entry name" value="ChtBD2"/>
    <property type="match status" value="1"/>
</dbReference>
<evidence type="ECO:0000259" key="2">
    <source>
        <dbReference type="PROSITE" id="PS50940"/>
    </source>
</evidence>
<dbReference type="InterPro" id="IPR036508">
    <property type="entry name" value="Chitin-bd_dom_sf"/>
</dbReference>
<feature type="region of interest" description="Disordered" evidence="1">
    <location>
        <begin position="28"/>
        <end position="61"/>
    </location>
</feature>
<evidence type="ECO:0000313" key="3">
    <source>
        <dbReference type="EMBL" id="CAL4064752.1"/>
    </source>
</evidence>
<feature type="compositionally biased region" description="Basic and acidic residues" evidence="1">
    <location>
        <begin position="28"/>
        <end position="40"/>
    </location>
</feature>
<dbReference type="Gene3D" id="2.170.140.10">
    <property type="entry name" value="Chitin binding domain"/>
    <property type="match status" value="1"/>
</dbReference>
<dbReference type="Proteomes" id="UP001497623">
    <property type="component" value="Unassembled WGS sequence"/>
</dbReference>
<dbReference type="AlphaFoldDB" id="A0AAV2PTT0"/>
<feature type="non-terminal residue" evidence="3">
    <location>
        <position position="1"/>
    </location>
</feature>
<reference evidence="3 4" key="1">
    <citation type="submission" date="2024-05" db="EMBL/GenBank/DDBJ databases">
        <authorList>
            <person name="Wallberg A."/>
        </authorList>
    </citation>
    <scope>NUCLEOTIDE SEQUENCE [LARGE SCALE GENOMIC DNA]</scope>
</reference>
<protein>
    <recommendedName>
        <fullName evidence="2">Chitin-binding type-2 domain-containing protein</fullName>
    </recommendedName>
</protein>
<dbReference type="SUPFAM" id="SSF57625">
    <property type="entry name" value="Invertebrate chitin-binding proteins"/>
    <property type="match status" value="1"/>
</dbReference>
<proteinExistence type="predicted"/>
<gene>
    <name evidence="3" type="ORF">MNOR_LOCUS4222</name>
</gene>
<evidence type="ECO:0000313" key="4">
    <source>
        <dbReference type="Proteomes" id="UP001497623"/>
    </source>
</evidence>
<dbReference type="Pfam" id="PF01607">
    <property type="entry name" value="CBM_14"/>
    <property type="match status" value="1"/>
</dbReference>
<keyword evidence="4" id="KW-1185">Reference proteome</keyword>
<dbReference type="PROSITE" id="PS50940">
    <property type="entry name" value="CHIT_BIND_II"/>
    <property type="match status" value="1"/>
</dbReference>
<sequence>SHLHGHLRNTDVLKVALELIDYGGNNVHRGDSGDGTDDARYCSVNTQPRRRQQKHKDYPDSTGPRTCCLIIVIISETLNLDIMMLALTLLVGVVGMTIAEPAVNNNWWDSRNNNWNGVIDKKIFGRIDFRYPDWVVSPRPPCTQEGVFPHPGSPDCTWYYRCVARVGIPRYATFYFQCEPGTMFEDDLDQCVHPHSGYQCQGSVPPVTQPSNICSVIPSSCADYLTSCPSAGRPGGKVQLCQRESCTLTGVKDICEAGQLLDTATNRCVKTPSLQCTPIFKNCTAVQSTCKTIEVCTGTASYKQNVCEMERCERAGVDLGVSRMCNPTGKYWDMDNKKCIYPASEDTCNSCEITKTNCRDYDLCKPSSVKNLCDCSLCGFNEIYDPQARRCISKSVLCPVLECVFRDNVCRCVNGNSICQGCYMRGNLVRPSTFCKDSPNPQYYHVEGDYCLDSSPGFDTAAVGHCPRLRSRIPALQCSLRDNNFINTLIRCWADKINF</sequence>
<dbReference type="GO" id="GO:0005576">
    <property type="term" value="C:extracellular region"/>
    <property type="evidence" value="ECO:0007669"/>
    <property type="project" value="InterPro"/>
</dbReference>
<dbReference type="EMBL" id="CAXKWB010001533">
    <property type="protein sequence ID" value="CAL4064752.1"/>
    <property type="molecule type" value="Genomic_DNA"/>
</dbReference>
<evidence type="ECO:0000256" key="1">
    <source>
        <dbReference type="SAM" id="MobiDB-lite"/>
    </source>
</evidence>